<protein>
    <recommendedName>
        <fullName evidence="7">Hydantoinase/oxoprolinase N-terminal domain-containing protein</fullName>
    </recommendedName>
</protein>
<dbReference type="InterPro" id="IPR024071">
    <property type="entry name" value="S-Me-THD_C_sf"/>
</dbReference>
<dbReference type="Pfam" id="PF01968">
    <property type="entry name" value="Hydantoinase_A"/>
    <property type="match status" value="1"/>
</dbReference>
<dbReference type="AlphaFoldDB" id="A0A0B7KBT4"/>
<dbReference type="Pfam" id="PF20906">
    <property type="entry name" value="S-Me-THD_C"/>
    <property type="match status" value="1"/>
</dbReference>
<dbReference type="SUPFAM" id="SSF160991">
    <property type="entry name" value="CV3147-like"/>
    <property type="match status" value="1"/>
</dbReference>
<evidence type="ECO:0008006" key="7">
    <source>
        <dbReference type="Google" id="ProtNLM"/>
    </source>
</evidence>
<organism evidence="6">
    <name type="scientific">Bionectria ochroleuca</name>
    <name type="common">Gliocladium roseum</name>
    <dbReference type="NCBI Taxonomy" id="29856"/>
    <lineage>
        <taxon>Eukaryota</taxon>
        <taxon>Fungi</taxon>
        <taxon>Dikarya</taxon>
        <taxon>Ascomycota</taxon>
        <taxon>Pezizomycotina</taxon>
        <taxon>Sordariomycetes</taxon>
        <taxon>Hypocreomycetidae</taxon>
        <taxon>Hypocreales</taxon>
        <taxon>Bionectriaceae</taxon>
        <taxon>Clonostachys</taxon>
    </lineage>
</organism>
<dbReference type="InterPro" id="IPR008040">
    <property type="entry name" value="Hydant_A_N"/>
</dbReference>
<dbReference type="SUPFAM" id="SSF53067">
    <property type="entry name" value="Actin-like ATPase domain"/>
    <property type="match status" value="2"/>
</dbReference>
<accession>A0A0B7KBT4</accession>
<dbReference type="InterPro" id="IPR048350">
    <property type="entry name" value="S-Me-THD-like_C"/>
</dbReference>
<evidence type="ECO:0000256" key="1">
    <source>
        <dbReference type="SAM" id="MobiDB-lite"/>
    </source>
</evidence>
<dbReference type="InterPro" id="IPR045079">
    <property type="entry name" value="Oxoprolinase-like"/>
</dbReference>
<dbReference type="Gene3D" id="2.40.390.10">
    <property type="entry name" value="CV3147-like"/>
    <property type="match status" value="1"/>
</dbReference>
<dbReference type="PANTHER" id="PTHR11365:SF10">
    <property type="entry name" value="HYDANTOINASE_OXOPROLINASE"/>
    <property type="match status" value="1"/>
</dbReference>
<evidence type="ECO:0000259" key="5">
    <source>
        <dbReference type="Pfam" id="PF20906"/>
    </source>
</evidence>
<name>A0A0B7KBT4_BIOOC</name>
<gene>
    <name evidence="6" type="ORF">BN869_000010612_1</name>
</gene>
<dbReference type="Gene3D" id="3.30.420.40">
    <property type="match status" value="1"/>
</dbReference>
<dbReference type="Pfam" id="PF05378">
    <property type="entry name" value="Hydant_A_N"/>
    <property type="match status" value="1"/>
</dbReference>
<feature type="domain" description="Hydantoinase A/oxoprolinase" evidence="2">
    <location>
        <begin position="207"/>
        <end position="393"/>
    </location>
</feature>
<proteinExistence type="predicted"/>
<evidence type="ECO:0000313" key="6">
    <source>
        <dbReference type="EMBL" id="CEO54554.1"/>
    </source>
</evidence>
<dbReference type="InterPro" id="IPR027479">
    <property type="entry name" value="S-Me-THD_N_sf"/>
</dbReference>
<evidence type="ECO:0000259" key="2">
    <source>
        <dbReference type="Pfam" id="PF01968"/>
    </source>
</evidence>
<dbReference type="Pfam" id="PF06032">
    <property type="entry name" value="S-Me-THD_N"/>
    <property type="match status" value="1"/>
</dbReference>
<feature type="compositionally biased region" description="Polar residues" evidence="1">
    <location>
        <begin position="562"/>
        <end position="575"/>
    </location>
</feature>
<evidence type="ECO:0000259" key="3">
    <source>
        <dbReference type="Pfam" id="PF05378"/>
    </source>
</evidence>
<dbReference type="InterPro" id="IPR043129">
    <property type="entry name" value="ATPase_NBD"/>
</dbReference>
<dbReference type="GO" id="GO:0016787">
    <property type="term" value="F:hydrolase activity"/>
    <property type="evidence" value="ECO:0007669"/>
    <property type="project" value="InterPro"/>
</dbReference>
<feature type="region of interest" description="Disordered" evidence="1">
    <location>
        <begin position="545"/>
        <end position="581"/>
    </location>
</feature>
<dbReference type="Gene3D" id="3.40.1610.10">
    <property type="entry name" value="CV3147-like domain"/>
    <property type="match status" value="1"/>
</dbReference>
<feature type="domain" description="Hydantoinase/oxoprolinase N-terminal" evidence="3">
    <location>
        <begin position="5"/>
        <end position="183"/>
    </location>
</feature>
<dbReference type="PANTHER" id="PTHR11365">
    <property type="entry name" value="5-OXOPROLINASE RELATED"/>
    <property type="match status" value="1"/>
</dbReference>
<reference evidence="6" key="1">
    <citation type="submission" date="2015-01" db="EMBL/GenBank/DDBJ databases">
        <authorList>
            <person name="Durling Mikael"/>
        </authorList>
    </citation>
    <scope>NUCLEOTIDE SEQUENCE</scope>
</reference>
<dbReference type="EMBL" id="CDPU01000043">
    <property type="protein sequence ID" value="CEO54554.1"/>
    <property type="molecule type" value="Genomic_DNA"/>
</dbReference>
<feature type="domain" description="S-Me-THD N-terminal" evidence="4">
    <location>
        <begin position="602"/>
        <end position="758"/>
    </location>
</feature>
<sequence>MQIIIGIDVGGTNTDAVAIDLTLSETKPAQSILSTIKTPTTPDTSLGINTALRKLLGDLPEKARDDVIAVNVGTTHFLNSVIEKDSRKLAKVAVLRLGGPYGREVPPSAGLPNDLRHIVEGFSATLPGGLEIDGREIEAVDEAVVRKTAEEIRARGIRNIAIIGIYSPIDSSLQQEQHVSDILCSVLGEDINITLSHKVAGVGFIERENATILNATILPFARKTIGQFQRSIRELEIPAKLFLTRNDGTLIAAADAASLPVSTFLSGPTNSLTGAVFLANTQGRLDQGALVLDIGGTTSDVCAVEPSGLPRPAAAVSYFAGVRTNFAVSDLRSIGLGGGSLVQVSDSGEVTVGPRSVGKDLNTEARVFGGRVLTATDIAVASGLEELGDKSLVSDIPASVISQARKKIQVLLETVIDEMKTAATDIPVILVGGGSILCPESVKGVSEILRHPLAHVANAVGAAMAKVSGSADAIVHLTNSQSEEQAVSQVRGQAILNARLAGAENPKVVEETILPVPYTNTRSSHISVRAVGRLSRTGHDTLKENSALVNSNGDLEVDETETASSPSSEISPTHESVSEDTFDVASYRPNIKNSRWLLSPLDLDFIAEGCAILGCGGGGDVYASHLSAKKSLAHGGSVEVIPLDVLPDDAVIPAVAVMGSPSTFSERLPSGEELKYSVTAALGSQGLTTNDLTAIMSLEIGGSNGMRGIQAALWTGKPLVDADLMGRAYPNLWQVTPNNAGIVLTPAAASDGKGNTVVQVRASSNREIEAMLRAVCVQMGQAAGISLGKLTGHQVKQYAAQSSISLAWRLGRASQLARLKKRDIVESILEIHPGRKLLTGKITSVSRHVRDGFTEGSAKITPFGAFGGEEKISPATQDIKVDFQNENIVAYQVDSKISLASVPDLICLLDAEDGRALGTQDYRYGLRVHVVVLAGSSQWTKGEGLKNGGPEGFGLDIKYVPVADTSEVRSVIQEWNN</sequence>
<dbReference type="InterPro" id="IPR002821">
    <property type="entry name" value="Hydantoinase_A"/>
</dbReference>
<evidence type="ECO:0000259" key="4">
    <source>
        <dbReference type="Pfam" id="PF06032"/>
    </source>
</evidence>
<dbReference type="InterPro" id="IPR010318">
    <property type="entry name" value="S-Me-THD_N"/>
</dbReference>
<feature type="domain" description="S-Me-THD-like C-terminal" evidence="5">
    <location>
        <begin position="764"/>
        <end position="962"/>
    </location>
</feature>